<gene>
    <name evidence="2" type="ORF">C5746_41905</name>
</gene>
<name>A0A2Z5JQ22_STRAR</name>
<reference evidence="2 3" key="1">
    <citation type="journal article" date="2018" name="Front. Microbiol.">
        <title>Genome Sequencing of Streptomyces atratus SCSIOZH16 and Activation Production of Nocardamine via Metabolic Engineering.</title>
        <authorList>
            <person name="Li Y."/>
            <person name="Zhang C."/>
            <person name="Liu C."/>
            <person name="Ju J."/>
            <person name="Ma J."/>
        </authorList>
    </citation>
    <scope>NUCLEOTIDE SEQUENCE [LARGE SCALE GENOMIC DNA]</scope>
    <source>
        <strain evidence="2 3">SCSIO_ZH16</strain>
    </source>
</reference>
<evidence type="ECO:0000256" key="1">
    <source>
        <dbReference type="SAM" id="Phobius"/>
    </source>
</evidence>
<keyword evidence="1" id="KW-1133">Transmembrane helix</keyword>
<keyword evidence="1" id="KW-0812">Transmembrane</keyword>
<protein>
    <submittedName>
        <fullName evidence="2">Uncharacterized protein</fullName>
    </submittedName>
</protein>
<keyword evidence="1" id="KW-0472">Membrane</keyword>
<accession>A0A2Z5JQ22</accession>
<dbReference type="AlphaFoldDB" id="A0A2Z5JQ22"/>
<evidence type="ECO:0000313" key="2">
    <source>
        <dbReference type="EMBL" id="AXE82314.1"/>
    </source>
</evidence>
<dbReference type="Proteomes" id="UP000252698">
    <property type="component" value="Chromosome"/>
</dbReference>
<dbReference type="KEGG" id="sata:C5746_41905"/>
<proteinExistence type="predicted"/>
<sequence>MTCADTTMLRSVMQHATAHYIATALFAITLVVARGLRILWRRRPRRGGYRKRRPRRRRASCPSLYGRFLALAAGSQRMGIRVAATAGPNCSRWSVISVLLFELWGVVPVTRFARH</sequence>
<organism evidence="2 3">
    <name type="scientific">Streptomyces atratus</name>
    <dbReference type="NCBI Taxonomy" id="1893"/>
    <lineage>
        <taxon>Bacteria</taxon>
        <taxon>Bacillati</taxon>
        <taxon>Actinomycetota</taxon>
        <taxon>Actinomycetes</taxon>
        <taxon>Kitasatosporales</taxon>
        <taxon>Streptomycetaceae</taxon>
        <taxon>Streptomyces</taxon>
    </lineage>
</organism>
<feature type="transmembrane region" description="Helical" evidence="1">
    <location>
        <begin position="20"/>
        <end position="40"/>
    </location>
</feature>
<evidence type="ECO:0000313" key="3">
    <source>
        <dbReference type="Proteomes" id="UP000252698"/>
    </source>
</evidence>
<dbReference type="EMBL" id="CP027306">
    <property type="protein sequence ID" value="AXE82314.1"/>
    <property type="molecule type" value="Genomic_DNA"/>
</dbReference>